<evidence type="ECO:0000256" key="4">
    <source>
        <dbReference type="ARBA" id="ARBA00023136"/>
    </source>
</evidence>
<feature type="transmembrane region" description="Helical" evidence="5">
    <location>
        <begin position="296"/>
        <end position="316"/>
    </location>
</feature>
<dbReference type="InterPro" id="IPR005829">
    <property type="entry name" value="Sugar_transporter_CS"/>
</dbReference>
<dbReference type="PANTHER" id="PTHR23508">
    <property type="entry name" value="CARBOXYLIC ACID TRANSPORTER PROTEIN HOMOLOG"/>
    <property type="match status" value="1"/>
</dbReference>
<feature type="transmembrane region" description="Helical" evidence="5">
    <location>
        <begin position="89"/>
        <end position="107"/>
    </location>
</feature>
<dbReference type="Pfam" id="PF07690">
    <property type="entry name" value="MFS_1"/>
    <property type="match status" value="1"/>
</dbReference>
<evidence type="ECO:0000256" key="5">
    <source>
        <dbReference type="SAM" id="Phobius"/>
    </source>
</evidence>
<comment type="subcellular location">
    <subcellularLocation>
        <location evidence="1">Membrane</location>
        <topology evidence="1">Multi-pass membrane protein</topology>
    </subcellularLocation>
</comment>
<dbReference type="PROSITE" id="PS00217">
    <property type="entry name" value="SUGAR_TRANSPORT_2"/>
    <property type="match status" value="1"/>
</dbReference>
<gene>
    <name evidence="7" type="ORF">DF051_16975</name>
</gene>
<feature type="transmembrane region" description="Helical" evidence="5">
    <location>
        <begin position="254"/>
        <end position="276"/>
    </location>
</feature>
<dbReference type="SUPFAM" id="SSF103473">
    <property type="entry name" value="MFS general substrate transporter"/>
    <property type="match status" value="1"/>
</dbReference>
<dbReference type="GO" id="GO:0046943">
    <property type="term" value="F:carboxylic acid transmembrane transporter activity"/>
    <property type="evidence" value="ECO:0007669"/>
    <property type="project" value="TreeGrafter"/>
</dbReference>
<keyword evidence="3 5" id="KW-1133">Transmembrane helix</keyword>
<evidence type="ECO:0000256" key="3">
    <source>
        <dbReference type="ARBA" id="ARBA00022989"/>
    </source>
</evidence>
<feature type="transmembrane region" description="Helical" evidence="5">
    <location>
        <begin position="146"/>
        <end position="168"/>
    </location>
</feature>
<evidence type="ECO:0000313" key="7">
    <source>
        <dbReference type="EMBL" id="RQT14857.1"/>
    </source>
</evidence>
<accession>A0A3N8PTB3</accession>
<dbReference type="Proteomes" id="UP000277921">
    <property type="component" value="Unassembled WGS sequence"/>
</dbReference>
<feature type="transmembrane region" description="Helical" evidence="5">
    <location>
        <begin position="413"/>
        <end position="433"/>
    </location>
</feature>
<evidence type="ECO:0000313" key="8">
    <source>
        <dbReference type="Proteomes" id="UP000277921"/>
    </source>
</evidence>
<dbReference type="AlphaFoldDB" id="A0A3N8PTB3"/>
<organism evidence="7 8">
    <name type="scientific">Burkholderia contaminans</name>
    <dbReference type="NCBI Taxonomy" id="488447"/>
    <lineage>
        <taxon>Bacteria</taxon>
        <taxon>Pseudomonadati</taxon>
        <taxon>Pseudomonadota</taxon>
        <taxon>Betaproteobacteria</taxon>
        <taxon>Burkholderiales</taxon>
        <taxon>Burkholderiaceae</taxon>
        <taxon>Burkholderia</taxon>
        <taxon>Burkholderia cepacia complex</taxon>
    </lineage>
</organism>
<dbReference type="EMBL" id="QTQV01000009">
    <property type="protein sequence ID" value="RQT14857.1"/>
    <property type="molecule type" value="Genomic_DNA"/>
</dbReference>
<dbReference type="InterPro" id="IPR020846">
    <property type="entry name" value="MFS_dom"/>
</dbReference>
<feature type="transmembrane region" description="Helical" evidence="5">
    <location>
        <begin position="174"/>
        <end position="198"/>
    </location>
</feature>
<evidence type="ECO:0000256" key="1">
    <source>
        <dbReference type="ARBA" id="ARBA00004141"/>
    </source>
</evidence>
<feature type="transmembrane region" description="Helical" evidence="5">
    <location>
        <begin position="23"/>
        <end position="47"/>
    </location>
</feature>
<keyword evidence="4 5" id="KW-0472">Membrane</keyword>
<dbReference type="InterPro" id="IPR036259">
    <property type="entry name" value="MFS_trans_sf"/>
</dbReference>
<feature type="transmembrane region" description="Helical" evidence="5">
    <location>
        <begin position="348"/>
        <end position="372"/>
    </location>
</feature>
<evidence type="ECO:0000256" key="2">
    <source>
        <dbReference type="ARBA" id="ARBA00022692"/>
    </source>
</evidence>
<feature type="domain" description="Major facilitator superfamily (MFS) profile" evidence="6">
    <location>
        <begin position="24"/>
        <end position="438"/>
    </location>
</feature>
<dbReference type="PANTHER" id="PTHR23508:SF10">
    <property type="entry name" value="CARBOXYLIC ACID TRANSPORTER PROTEIN HOMOLOG"/>
    <property type="match status" value="1"/>
</dbReference>
<protein>
    <submittedName>
        <fullName evidence="7">MFS transporter</fullName>
    </submittedName>
</protein>
<feature type="transmembrane region" description="Helical" evidence="5">
    <location>
        <begin position="323"/>
        <end position="342"/>
    </location>
</feature>
<sequence>MSSDTIEIDRILDSRTFSTVQRLAVILAALAAIMDGFDGQLIGFAIPSILREWHVSREAFAPVVAAGLVGMALGSVFVGALADRHGRKVAIVCSIGLFGAATLAAAAADSIGMLTALRFLAGLGIGGALPCASVIAVEFSPTRMRTLFVTATVVCYPIGGIVAGLFAARVLPTAGWRGLFCIGGLLPLVVVGLLLVALPESPRFLVRRTDRKHDLHKLVSRMGGVIPEGASITDGPDRGADVERHHSPLPNTSWVWDSIALAGVFFMSLMAIYSAFSWLPTMLTAEGMNIRIATQGLTAYNVGGLAGALTCAVLVMKVGSRRALLGASLGALLSALLLLALFSGMTNGALIVAIGVHGFFANALQAPMYALSAHIYPPETRARGIGVATGFGRVGAIVSAFAGASVISAGGATAYFALLAAAMFLALVGIGAIQNHIPSMAH</sequence>
<dbReference type="Gene3D" id="1.20.1250.20">
    <property type="entry name" value="MFS general substrate transporter like domains"/>
    <property type="match status" value="1"/>
</dbReference>
<name>A0A3N8PTB3_9BURK</name>
<keyword evidence="2 5" id="KW-0812">Transmembrane</keyword>
<dbReference type="RefSeq" id="WP_124579879.1">
    <property type="nucleotide sequence ID" value="NZ_QTQV01000009.1"/>
</dbReference>
<reference evidence="7 8" key="1">
    <citation type="submission" date="2018-08" db="EMBL/GenBank/DDBJ databases">
        <title>Comparative analysis of Burkholderia isolates from Puerto Rico.</title>
        <authorList>
            <person name="Hall C."/>
            <person name="Sahl J."/>
            <person name="Wagner D."/>
        </authorList>
    </citation>
    <scope>NUCLEOTIDE SEQUENCE [LARGE SCALE GENOMIC DNA]</scope>
    <source>
        <strain evidence="7 8">Bp9025</strain>
    </source>
</reference>
<feature type="transmembrane region" description="Helical" evidence="5">
    <location>
        <begin position="384"/>
        <end position="407"/>
    </location>
</feature>
<proteinExistence type="predicted"/>
<dbReference type="PROSITE" id="PS50850">
    <property type="entry name" value="MFS"/>
    <property type="match status" value="1"/>
</dbReference>
<evidence type="ECO:0000259" key="6">
    <source>
        <dbReference type="PROSITE" id="PS50850"/>
    </source>
</evidence>
<feature type="transmembrane region" description="Helical" evidence="5">
    <location>
        <begin position="59"/>
        <end position="82"/>
    </location>
</feature>
<dbReference type="GO" id="GO:0005886">
    <property type="term" value="C:plasma membrane"/>
    <property type="evidence" value="ECO:0007669"/>
    <property type="project" value="TreeGrafter"/>
</dbReference>
<feature type="transmembrane region" description="Helical" evidence="5">
    <location>
        <begin position="119"/>
        <end position="139"/>
    </location>
</feature>
<comment type="caution">
    <text evidence="7">The sequence shown here is derived from an EMBL/GenBank/DDBJ whole genome shotgun (WGS) entry which is preliminary data.</text>
</comment>
<dbReference type="InterPro" id="IPR011701">
    <property type="entry name" value="MFS"/>
</dbReference>